<feature type="region of interest" description="Disordered" evidence="1">
    <location>
        <begin position="1"/>
        <end position="21"/>
    </location>
</feature>
<dbReference type="InterPro" id="IPR025422">
    <property type="entry name" value="TGA_domain"/>
</dbReference>
<feature type="domain" description="DOG1" evidence="2">
    <location>
        <begin position="28"/>
        <end position="301"/>
    </location>
</feature>
<feature type="compositionally biased region" description="Low complexity" evidence="1">
    <location>
        <begin position="1"/>
        <end position="18"/>
    </location>
</feature>
<name>A0A978UZY9_ZIZJJ</name>
<dbReference type="GO" id="GO:0043565">
    <property type="term" value="F:sequence-specific DNA binding"/>
    <property type="evidence" value="ECO:0007669"/>
    <property type="project" value="InterPro"/>
</dbReference>
<dbReference type="PANTHER" id="PTHR46354">
    <property type="entry name" value="DOG1 DOMAIN-CONTAINING PROTEIN"/>
    <property type="match status" value="1"/>
</dbReference>
<dbReference type="PANTHER" id="PTHR46354:SF4">
    <property type="entry name" value="PROTEIN DOG1-LIKE 3"/>
    <property type="match status" value="1"/>
</dbReference>
<gene>
    <name evidence="3" type="ORF">FEM48_Zijuj08G0156400</name>
</gene>
<dbReference type="Pfam" id="PF14144">
    <property type="entry name" value="DOG1"/>
    <property type="match status" value="1"/>
</dbReference>
<comment type="caution">
    <text evidence="3">The sequence shown here is derived from an EMBL/GenBank/DDBJ whole genome shotgun (WGS) entry which is preliminary data.</text>
</comment>
<dbReference type="OrthoDB" id="542841at2759"/>
<dbReference type="PROSITE" id="PS51806">
    <property type="entry name" value="DOG1"/>
    <property type="match status" value="1"/>
</dbReference>
<organism evidence="3 4">
    <name type="scientific">Ziziphus jujuba var. spinosa</name>
    <dbReference type="NCBI Taxonomy" id="714518"/>
    <lineage>
        <taxon>Eukaryota</taxon>
        <taxon>Viridiplantae</taxon>
        <taxon>Streptophyta</taxon>
        <taxon>Embryophyta</taxon>
        <taxon>Tracheophyta</taxon>
        <taxon>Spermatophyta</taxon>
        <taxon>Magnoliopsida</taxon>
        <taxon>eudicotyledons</taxon>
        <taxon>Gunneridae</taxon>
        <taxon>Pentapetalae</taxon>
        <taxon>rosids</taxon>
        <taxon>fabids</taxon>
        <taxon>Rosales</taxon>
        <taxon>Rhamnaceae</taxon>
        <taxon>Paliureae</taxon>
        <taxon>Ziziphus</taxon>
    </lineage>
</organism>
<dbReference type="InterPro" id="IPR051886">
    <property type="entry name" value="Seed_Dev/Stress_Resp_Reg"/>
</dbReference>
<accession>A0A978UZY9</accession>
<protein>
    <recommendedName>
        <fullName evidence="2">DOG1 domain-containing protein</fullName>
    </recommendedName>
</protein>
<reference evidence="3" key="1">
    <citation type="journal article" date="2021" name="Front. Plant Sci.">
        <title>Chromosome-Scale Genome Assembly for Chinese Sour Jujube and Insights Into Its Genome Evolution and Domestication Signature.</title>
        <authorList>
            <person name="Shen L.-Y."/>
            <person name="Luo H."/>
            <person name="Wang X.-L."/>
            <person name="Wang X.-M."/>
            <person name="Qiu X.-J."/>
            <person name="Liu H."/>
            <person name="Zhou S.-S."/>
            <person name="Jia K.-H."/>
            <person name="Nie S."/>
            <person name="Bao Y.-T."/>
            <person name="Zhang R.-G."/>
            <person name="Yun Q.-Z."/>
            <person name="Chai Y.-H."/>
            <person name="Lu J.-Y."/>
            <person name="Li Y."/>
            <person name="Zhao S.-W."/>
            <person name="Mao J.-F."/>
            <person name="Jia S.-G."/>
            <person name="Mao Y.-M."/>
        </authorList>
    </citation>
    <scope>NUCLEOTIDE SEQUENCE</scope>
    <source>
        <strain evidence="3">AT0</strain>
        <tissue evidence="3">Leaf</tissue>
    </source>
</reference>
<evidence type="ECO:0000259" key="2">
    <source>
        <dbReference type="PROSITE" id="PS51806"/>
    </source>
</evidence>
<evidence type="ECO:0000313" key="4">
    <source>
        <dbReference type="Proteomes" id="UP000813462"/>
    </source>
</evidence>
<dbReference type="AlphaFoldDB" id="A0A978UZY9"/>
<evidence type="ECO:0000256" key="1">
    <source>
        <dbReference type="SAM" id="MobiDB-lite"/>
    </source>
</evidence>
<dbReference type="EMBL" id="JAEACU010000008">
    <property type="protein sequence ID" value="KAH7520555.1"/>
    <property type="molecule type" value="Genomic_DNA"/>
</dbReference>
<sequence>MSSSTVMPTTSSSYLSSSVMENNNHPDRQTFQKFFEFWMVEQEQHLQQLVSATKHRHGRRTINVAANQTTASEDEVETVLIPLTDRVMKHYQHYYIAKSKCAKQDVFGFLSPSWLSSLEDAFLWIGGWRPSMAFHLLYSKSGLQLEAIPLHHLINGISTDDLADLSPQQLVHVDGLQQSTIKEEKKITEMMAKHQETVADASMVELSHMVTELIMLNSSHTNTACVNGGGAEVEQERVDTTLALKEEGLEVILQRADDLRLRTLEAIVNDVLTPIQAVHFLIAAAELHLRLHDWGKKREAQIRCPQNSTT</sequence>
<dbReference type="Proteomes" id="UP000813462">
    <property type="component" value="Unassembled WGS sequence"/>
</dbReference>
<dbReference type="GO" id="GO:0006351">
    <property type="term" value="P:DNA-templated transcription"/>
    <property type="evidence" value="ECO:0007669"/>
    <property type="project" value="InterPro"/>
</dbReference>
<proteinExistence type="predicted"/>
<evidence type="ECO:0000313" key="3">
    <source>
        <dbReference type="EMBL" id="KAH7520555.1"/>
    </source>
</evidence>